<accession>A0A8J3DPL5</accession>
<evidence type="ECO:0000313" key="2">
    <source>
        <dbReference type="EMBL" id="GHC69412.1"/>
    </source>
</evidence>
<dbReference type="InterPro" id="IPR012038">
    <property type="entry name" value="UCP009471"/>
</dbReference>
<dbReference type="InterPro" id="IPR037049">
    <property type="entry name" value="DUF1214_C_sf"/>
</dbReference>
<sequence>MRFYTFLIAFTVAIFLGLGSAWIALERGYGLERRVNGVWYSYPDRGSPDAGPYARAQLAVAGRLIPGRAEGMVFYADMDSAGHALLRQCSYRIQGEFPQARFWSLNAQDEAGAVIRTAGLSPSFVSDHATYGENGTISLVIASRIVSGNWLGISGEGPMRLVLSLFDTPASANFGLAQSTMPTITRLTCAGDRQ</sequence>
<dbReference type="Pfam" id="PF06742">
    <property type="entry name" value="DUF1214"/>
    <property type="match status" value="1"/>
</dbReference>
<dbReference type="AlphaFoldDB" id="A0A8J3DPL5"/>
<evidence type="ECO:0000313" key="3">
    <source>
        <dbReference type="Proteomes" id="UP000641137"/>
    </source>
</evidence>
<dbReference type="Proteomes" id="UP000641137">
    <property type="component" value="Unassembled WGS sequence"/>
</dbReference>
<feature type="domain" description="DUF1214" evidence="1">
    <location>
        <begin position="70"/>
        <end position="169"/>
    </location>
</feature>
<reference evidence="2" key="2">
    <citation type="submission" date="2020-09" db="EMBL/GenBank/DDBJ databases">
        <authorList>
            <person name="Sun Q."/>
            <person name="Kim S."/>
        </authorList>
    </citation>
    <scope>NUCLEOTIDE SEQUENCE</scope>
    <source>
        <strain evidence="2">KCTC 42097</strain>
    </source>
</reference>
<dbReference type="InterPro" id="IPR010621">
    <property type="entry name" value="DUF1214"/>
</dbReference>
<evidence type="ECO:0000259" key="1">
    <source>
        <dbReference type="Pfam" id="PF06742"/>
    </source>
</evidence>
<keyword evidence="3" id="KW-1185">Reference proteome</keyword>
<proteinExistence type="predicted"/>
<comment type="caution">
    <text evidence="2">The sequence shown here is derived from an EMBL/GenBank/DDBJ whole genome shotgun (WGS) entry which is preliminary data.</text>
</comment>
<dbReference type="SUPFAM" id="SSF160935">
    <property type="entry name" value="VPA0735-like"/>
    <property type="match status" value="1"/>
</dbReference>
<organism evidence="2 3">
    <name type="scientific">Limoniibacter endophyticus</name>
    <dbReference type="NCBI Taxonomy" id="1565040"/>
    <lineage>
        <taxon>Bacteria</taxon>
        <taxon>Pseudomonadati</taxon>
        <taxon>Pseudomonadota</taxon>
        <taxon>Alphaproteobacteria</taxon>
        <taxon>Hyphomicrobiales</taxon>
        <taxon>Bartonellaceae</taxon>
        <taxon>Limoniibacter</taxon>
    </lineage>
</organism>
<dbReference type="Gene3D" id="2.60.120.600">
    <property type="entry name" value="Domain of unknown function DUF1214, C-terminal domain"/>
    <property type="match status" value="1"/>
</dbReference>
<dbReference type="PIRSF" id="PIRSF009471">
    <property type="entry name" value="UCP009471"/>
    <property type="match status" value="1"/>
</dbReference>
<protein>
    <recommendedName>
        <fullName evidence="1">DUF1214 domain-containing protein</fullName>
    </recommendedName>
</protein>
<dbReference type="EMBL" id="BMZO01000004">
    <property type="protein sequence ID" value="GHC69412.1"/>
    <property type="molecule type" value="Genomic_DNA"/>
</dbReference>
<name>A0A8J3DPL5_9HYPH</name>
<reference evidence="2" key="1">
    <citation type="journal article" date="2014" name="Int. J. Syst. Evol. Microbiol.">
        <title>Complete genome sequence of Corynebacterium casei LMG S-19264T (=DSM 44701T), isolated from a smear-ripened cheese.</title>
        <authorList>
            <consortium name="US DOE Joint Genome Institute (JGI-PGF)"/>
            <person name="Walter F."/>
            <person name="Albersmeier A."/>
            <person name="Kalinowski J."/>
            <person name="Ruckert C."/>
        </authorList>
    </citation>
    <scope>NUCLEOTIDE SEQUENCE</scope>
    <source>
        <strain evidence="2">KCTC 42097</strain>
    </source>
</reference>
<gene>
    <name evidence="2" type="ORF">GCM10010136_15220</name>
</gene>